<protein>
    <submittedName>
        <fullName evidence="1">Uncharacterized protein</fullName>
    </submittedName>
</protein>
<organism evidence="1 2">
    <name type="scientific">Entomophthora muscae</name>
    <dbReference type="NCBI Taxonomy" id="34485"/>
    <lineage>
        <taxon>Eukaryota</taxon>
        <taxon>Fungi</taxon>
        <taxon>Fungi incertae sedis</taxon>
        <taxon>Zoopagomycota</taxon>
        <taxon>Entomophthoromycotina</taxon>
        <taxon>Entomophthoromycetes</taxon>
        <taxon>Entomophthorales</taxon>
        <taxon>Entomophthoraceae</taxon>
        <taxon>Entomophthora</taxon>
    </lineage>
</organism>
<reference evidence="1" key="1">
    <citation type="submission" date="2022-04" db="EMBL/GenBank/DDBJ databases">
        <title>Genome of the entomopathogenic fungus Entomophthora muscae.</title>
        <authorList>
            <person name="Elya C."/>
            <person name="Lovett B.R."/>
            <person name="Lee E."/>
            <person name="Macias A.M."/>
            <person name="Hajek A.E."/>
            <person name="De Bivort B.L."/>
            <person name="Kasson M.T."/>
            <person name="De Fine Licht H.H."/>
            <person name="Stajich J.E."/>
        </authorList>
    </citation>
    <scope>NUCLEOTIDE SEQUENCE</scope>
    <source>
        <strain evidence="1">Berkeley</strain>
    </source>
</reference>
<accession>A0ACC2S525</accession>
<name>A0ACC2S525_9FUNG</name>
<comment type="caution">
    <text evidence="1">The sequence shown here is derived from an EMBL/GenBank/DDBJ whole genome shotgun (WGS) entry which is preliminary data.</text>
</comment>
<sequence length="221" mass="25355">MLAAIAILSFLSNCFAEYLVTPRVDGFAEINVPMVLNDQMFWTHGSNFTEAHLVNSINRNPAPLPKACIYVKERPGQKTCFIKEKEYYSWDRVTPISRPRVCPKSKVCTFNIIRKFYTGTFMAVFDPYNFDWIHMLKPSIPAPLSYATSASINMNREFSFRGPANKTLLFKRLQWNIVLSVESDPDLKFSLLFPVVLPTGELDGVYMIGTPPRYVRWNGLH</sequence>
<gene>
    <name evidence="1" type="ORF">DSO57_1023061</name>
</gene>
<dbReference type="EMBL" id="QTSX02005798">
    <property type="protein sequence ID" value="KAJ9057403.1"/>
    <property type="molecule type" value="Genomic_DNA"/>
</dbReference>
<proteinExistence type="predicted"/>
<evidence type="ECO:0000313" key="1">
    <source>
        <dbReference type="EMBL" id="KAJ9057403.1"/>
    </source>
</evidence>
<keyword evidence="2" id="KW-1185">Reference proteome</keyword>
<evidence type="ECO:0000313" key="2">
    <source>
        <dbReference type="Proteomes" id="UP001165960"/>
    </source>
</evidence>
<dbReference type="Proteomes" id="UP001165960">
    <property type="component" value="Unassembled WGS sequence"/>
</dbReference>